<dbReference type="Pfam" id="PF14399">
    <property type="entry name" value="BtrH_N"/>
    <property type="match status" value="1"/>
</dbReference>
<dbReference type="RefSeq" id="WP_267151492.1">
    <property type="nucleotide sequence ID" value="NZ_JAPMLT010000004.1"/>
</dbReference>
<accession>A0ABT3X016</accession>
<reference evidence="2 3" key="1">
    <citation type="submission" date="2022-11" db="EMBL/GenBank/DDBJ databases">
        <title>Study of microbial diversity in lake waters.</title>
        <authorList>
            <person name="Zhang J."/>
        </authorList>
    </citation>
    <scope>NUCLEOTIDE SEQUENCE [LARGE SCALE GENOMIC DNA]</scope>
    <source>
        <strain evidence="2 3">DT12</strain>
    </source>
</reference>
<proteinExistence type="predicted"/>
<gene>
    <name evidence="2" type="ORF">OS242_09735</name>
</gene>
<name>A0ABT3X016_9BACL</name>
<organism evidence="2 3">
    <name type="scientific">Tumebacillus lacus</name>
    <dbReference type="NCBI Taxonomy" id="2995335"/>
    <lineage>
        <taxon>Bacteria</taxon>
        <taxon>Bacillati</taxon>
        <taxon>Bacillota</taxon>
        <taxon>Bacilli</taxon>
        <taxon>Bacillales</taxon>
        <taxon>Alicyclobacillaceae</taxon>
        <taxon>Tumebacillus</taxon>
    </lineage>
</organism>
<dbReference type="Proteomes" id="UP001208017">
    <property type="component" value="Unassembled WGS sequence"/>
</dbReference>
<evidence type="ECO:0000259" key="1">
    <source>
        <dbReference type="Pfam" id="PF14399"/>
    </source>
</evidence>
<sequence>MTQSQAQAQDLHPYHDCLTGLVNQIVAPHAPTELLWSECKLYAFKNPKDLVFYQPKILSMSDEISRFSGIKASHSEFSTEPELKAYLHAHLDAGRSIICLVDTFNLPFCRTFQTQHAAHWLSVTGYREGHYQLFDHYYQFQGEMEEGQFHECMLVVTTNMEFEKAHCYTIDAQGFSRPSVDQYKQAIADNLTALTGDSAVGQPIDDPIITEELIIVAQGLSVFDVALEKLAAVEESAEHQVILNIMSNNFKGMASSRFLFSEFLEAVDAGALEQRTELSAHLKQLAQDYLIYSNLCLKAMFDRVKSLKSLRPRLERLKEQEVTLILLLDEYHRAITA</sequence>
<dbReference type="EMBL" id="JAPMLT010000004">
    <property type="protein sequence ID" value="MCX7570242.1"/>
    <property type="molecule type" value="Genomic_DNA"/>
</dbReference>
<evidence type="ECO:0000313" key="2">
    <source>
        <dbReference type="EMBL" id="MCX7570242.1"/>
    </source>
</evidence>
<feature type="domain" description="Butirosin biosynthesis protein H N-terminal" evidence="1">
    <location>
        <begin position="53"/>
        <end position="136"/>
    </location>
</feature>
<protein>
    <recommendedName>
        <fullName evidence="1">Butirosin biosynthesis protein H N-terminal domain-containing protein</fullName>
    </recommendedName>
</protein>
<comment type="caution">
    <text evidence="2">The sequence shown here is derived from an EMBL/GenBank/DDBJ whole genome shotgun (WGS) entry which is preliminary data.</text>
</comment>
<dbReference type="InterPro" id="IPR026935">
    <property type="entry name" value="BtrH_N"/>
</dbReference>
<evidence type="ECO:0000313" key="3">
    <source>
        <dbReference type="Proteomes" id="UP001208017"/>
    </source>
</evidence>
<keyword evidence="3" id="KW-1185">Reference proteome</keyword>